<comment type="subcellular location">
    <subcellularLocation>
        <location evidence="1 3">Nucleus</location>
    </subcellularLocation>
</comment>
<evidence type="ECO:0000259" key="6">
    <source>
        <dbReference type="PROSITE" id="PS51319"/>
    </source>
</evidence>
<dbReference type="CDD" id="cd00183">
    <property type="entry name" value="TFIIS_I"/>
    <property type="match status" value="1"/>
</dbReference>
<feature type="compositionally biased region" description="Low complexity" evidence="4">
    <location>
        <begin position="579"/>
        <end position="594"/>
    </location>
</feature>
<feature type="compositionally biased region" description="Low complexity" evidence="4">
    <location>
        <begin position="550"/>
        <end position="564"/>
    </location>
</feature>
<feature type="region of interest" description="Disordered" evidence="4">
    <location>
        <begin position="196"/>
        <end position="275"/>
    </location>
</feature>
<dbReference type="EMBL" id="LR746277">
    <property type="protein sequence ID" value="CAA7407705.1"/>
    <property type="molecule type" value="Genomic_DNA"/>
</dbReference>
<feature type="domain" description="BAH" evidence="5">
    <location>
        <begin position="59"/>
        <end position="173"/>
    </location>
</feature>
<dbReference type="GO" id="GO:0003682">
    <property type="term" value="F:chromatin binding"/>
    <property type="evidence" value="ECO:0007669"/>
    <property type="project" value="InterPro"/>
</dbReference>
<evidence type="ECO:0000256" key="3">
    <source>
        <dbReference type="PROSITE-ProRule" id="PRU00649"/>
    </source>
</evidence>
<dbReference type="PROSITE" id="PS51319">
    <property type="entry name" value="TFIIS_N"/>
    <property type="match status" value="1"/>
</dbReference>
<feature type="region of interest" description="Disordered" evidence="4">
    <location>
        <begin position="1247"/>
        <end position="1267"/>
    </location>
</feature>
<feature type="compositionally biased region" description="Basic and acidic residues" evidence="4">
    <location>
        <begin position="695"/>
        <end position="707"/>
    </location>
</feature>
<feature type="region of interest" description="Disordered" evidence="4">
    <location>
        <begin position="1308"/>
        <end position="1398"/>
    </location>
</feature>
<feature type="region of interest" description="Disordered" evidence="4">
    <location>
        <begin position="1640"/>
        <end position="1661"/>
    </location>
</feature>
<protein>
    <submittedName>
        <fullName evidence="7">Uncharacterized protein</fullName>
    </submittedName>
</protein>
<sequence>MHGREGEEWKRQRHMWPVHSPAKVPTTALAAPPHPVSPPFSTTVKPDKIGHRYFLKDGRKFHVGDCALFQAGNSPPFIGIICWFTPGSADYPQLGVNWLYRPSDVKLAKGILVEAAPNEVFYSFHKDEISAASLLHPCKVAFLCKGVELPSGISSFVCWRVYDTTNKCLWWLTDKDYVDERQEEVNRLLDRTRQEMHAALQSGGRSSKQLSGHLSAQQLKPSSDSGLNSSNTLSSQVKGKKRALEKADQGSESMKRERHSKVDDGDSGSFRPDSSIKAEIGKITDKGGLMNNDAVEKLVQLMQLDRGERKIDVGGRVLLADVITATDRNDCLSRFVQLRGIPILDDWLQEAHKGKNGDGSSPRGADKSVEELLLALLRALDKLPVNLNALQACQIGKSVNHLRSHKNVEIQKKAKGLVDTWKKRVDAEMTKIEMAKLNDTKPVGSTQGVSWPGKPGFSEVSLGGNRRAASTEVIAKSSINQPSSCKSLPSKSSHGDSVAKSNSPSAGSLKLSSTLATLVTTGSKDSHIKAGGSNAAAEQPLTAVKEEKSCSSSQSQSNSQSCSNDHGKAAGSLKEDVRSSAAGSTNTSKTTGSSSRHRRSSNGYGGSGSSAVQKDVGFGKSSSSTRSNTPEKVLQAGSATGKLADTPAADNGNGHILTVKLSNPGRSPSWSASGGSLEYPSARRSRPSSPGLSVKNEHVDHKTKSKSDSCQATNISAEVKTESWQSNDMKGAVGYDHGDGSPTSLLKEEHDKNTNEVGKAVEALNPAIGLEPKSGKSLESVSITMNDLSENCTRLGPGESGGNVLALTDAGKTPKSESVSPNDSSERKTPDIETENKPKVSLEDVMTQIPGLPEHTANIDSKKQEPSAGSLETQDDVKPAGSKTSDCPVSAAASLSKNASPSVTPANEPCDGASDGLADMKEDLHVIDPANQLQRKGRASEQVSDGSPGFKRKAGGLSEGKHVDCHQEIDGPDTDHTDADSGTCARESVMETSPFVPDKKSVVTETLNALAASAEHDLAPAMTSCPDDVTGNIDDAAGRSSPTPLSQEIVDESKHEKCNDVEMKSQSEHSHDERKDHTNLAAALQLDGACSSVHSTCNGSEEDSPNEVVRHLSLLSAGRDELPPVLTHEIGQCSTTGASKLPAGKVDEPREIAASAEAFSATATTPAPHSSAKLGFDLNEGLSTEEGSAAELVTPVLGPSSVGFLPKLPLFSALPLSTSLPIHITVAAPAKGPFVPPENLLRGKGEGGWKGSAATSAFRPAEPRKALETTLAASDALSTDADPTAAVAATKQCRPRLDIDLNVADEMTLEEDTTSQSSFQKKGGRSEALRENLDSPMRSSGGLDLDLNRMDESTDTGPPSASTSRRPDLSARSTSRGFSNGEPSAFRDFDLNNGPGIDEGVPELLPGGQQMQGGGSGGGIVFLPSLQNGGEIGSLSSWLPPGNSYPAMAMPPFLPPDQGDHPYQVIAAPGGQTMWSSGIGGGTFGGDFYRGPPVLSSSPAMSFSPPGAFSYAGFPFGTSFPLPTASFSGASASYVDSASGPPLMAVPPASAASSPYVTPFVINLPEGGAVGGGGSDSGRKWGWQGLDLNAGPGGVEIEAREGNNRSALTSRQLSVAGSQAFAEEKQVRMYQAAVSGGVLKRKEPEGGWDPDKFTYRQPPWQ</sequence>
<name>A0A7I8LEI1_SPIIN</name>
<dbReference type="SMART" id="SM00439">
    <property type="entry name" value="BAH"/>
    <property type="match status" value="1"/>
</dbReference>
<feature type="region of interest" description="Disordered" evidence="4">
    <location>
        <begin position="438"/>
        <end position="509"/>
    </location>
</feature>
<feature type="compositionally biased region" description="Basic and acidic residues" evidence="4">
    <location>
        <begin position="1640"/>
        <end position="1654"/>
    </location>
</feature>
<feature type="domain" description="TFIIS N-terminal" evidence="6">
    <location>
        <begin position="342"/>
        <end position="428"/>
    </location>
</feature>
<feature type="region of interest" description="Disordered" evidence="4">
    <location>
        <begin position="1019"/>
        <end position="1076"/>
    </location>
</feature>
<feature type="compositionally biased region" description="Polar residues" evidence="4">
    <location>
        <begin position="1355"/>
        <end position="1364"/>
    </location>
</feature>
<dbReference type="Gene3D" id="2.30.30.490">
    <property type="match status" value="1"/>
</dbReference>
<dbReference type="PROSITE" id="PS51038">
    <property type="entry name" value="BAH"/>
    <property type="match status" value="1"/>
</dbReference>
<feature type="region of interest" description="Disordered" evidence="4">
    <location>
        <begin position="795"/>
        <end position="960"/>
    </location>
</feature>
<dbReference type="PANTHER" id="PTHR46548:SF1">
    <property type="entry name" value="BAH AND TFIIS DOMAIN-CONTAINING PROTEIN-RELATED"/>
    <property type="match status" value="1"/>
</dbReference>
<feature type="compositionally biased region" description="Polar residues" evidence="4">
    <location>
        <begin position="660"/>
        <end position="674"/>
    </location>
</feature>
<feature type="compositionally biased region" description="Polar residues" evidence="4">
    <location>
        <begin position="499"/>
        <end position="509"/>
    </location>
</feature>
<feature type="compositionally biased region" description="Low complexity" evidence="4">
    <location>
        <begin position="482"/>
        <end position="492"/>
    </location>
</feature>
<dbReference type="SUPFAM" id="SSF47676">
    <property type="entry name" value="Conserved domain common to transcription factors TFIIS, elongin A, CRSP70"/>
    <property type="match status" value="1"/>
</dbReference>
<dbReference type="InterPro" id="IPR035441">
    <property type="entry name" value="TFIIS/LEDGF_dom_sf"/>
</dbReference>
<dbReference type="InterPro" id="IPR043151">
    <property type="entry name" value="BAH_sf"/>
</dbReference>
<feature type="compositionally biased region" description="Basic and acidic residues" evidence="4">
    <location>
        <begin position="1051"/>
        <end position="1076"/>
    </location>
</feature>
<reference evidence="7" key="1">
    <citation type="submission" date="2020-02" db="EMBL/GenBank/DDBJ databases">
        <authorList>
            <person name="Scholz U."/>
            <person name="Mascher M."/>
            <person name="Fiebig A."/>
        </authorList>
    </citation>
    <scope>NUCLEOTIDE SEQUENCE</scope>
</reference>
<dbReference type="SMART" id="SM00509">
    <property type="entry name" value="TFS2N"/>
    <property type="match status" value="1"/>
</dbReference>
<dbReference type="InterPro" id="IPR001025">
    <property type="entry name" value="BAH_dom"/>
</dbReference>
<evidence type="ECO:0000313" key="8">
    <source>
        <dbReference type="Proteomes" id="UP000663760"/>
    </source>
</evidence>
<feature type="compositionally biased region" description="Polar residues" evidence="4">
    <location>
        <begin position="620"/>
        <end position="630"/>
    </location>
</feature>
<organism evidence="7 8">
    <name type="scientific">Spirodela intermedia</name>
    <name type="common">Intermediate duckweed</name>
    <dbReference type="NCBI Taxonomy" id="51605"/>
    <lineage>
        <taxon>Eukaryota</taxon>
        <taxon>Viridiplantae</taxon>
        <taxon>Streptophyta</taxon>
        <taxon>Embryophyta</taxon>
        <taxon>Tracheophyta</taxon>
        <taxon>Spermatophyta</taxon>
        <taxon>Magnoliopsida</taxon>
        <taxon>Liliopsida</taxon>
        <taxon>Araceae</taxon>
        <taxon>Lemnoideae</taxon>
        <taxon>Spirodela</taxon>
    </lineage>
</organism>
<dbReference type="Proteomes" id="UP000663760">
    <property type="component" value="Chromosome 14"/>
</dbReference>
<feature type="compositionally biased region" description="Basic and acidic residues" evidence="4">
    <location>
        <begin position="1324"/>
        <end position="1333"/>
    </location>
</feature>
<dbReference type="Pfam" id="PF08711">
    <property type="entry name" value="Med26"/>
    <property type="match status" value="1"/>
</dbReference>
<evidence type="ECO:0000259" key="5">
    <source>
        <dbReference type="PROSITE" id="PS51038"/>
    </source>
</evidence>
<feature type="compositionally biased region" description="Polar residues" evidence="4">
    <location>
        <begin position="882"/>
        <end position="905"/>
    </location>
</feature>
<proteinExistence type="predicted"/>
<keyword evidence="8" id="KW-1185">Reference proteome</keyword>
<feature type="compositionally biased region" description="Basic and acidic residues" evidence="4">
    <location>
        <begin position="242"/>
        <end position="264"/>
    </location>
</feature>
<evidence type="ECO:0000313" key="7">
    <source>
        <dbReference type="EMBL" id="CAA7407705.1"/>
    </source>
</evidence>
<evidence type="ECO:0000256" key="4">
    <source>
        <dbReference type="SAM" id="MobiDB-lite"/>
    </source>
</evidence>
<evidence type="ECO:0000256" key="1">
    <source>
        <dbReference type="ARBA" id="ARBA00004123"/>
    </source>
</evidence>
<accession>A0A7I8LEI1</accession>
<dbReference type="Pfam" id="PF01426">
    <property type="entry name" value="BAH"/>
    <property type="match status" value="1"/>
</dbReference>
<dbReference type="PANTHER" id="PTHR46548">
    <property type="entry name" value="BAH AND TFIIS DOMAIN-CONTAINING PROTEIN-RELATED"/>
    <property type="match status" value="1"/>
</dbReference>
<dbReference type="Gene3D" id="1.20.930.10">
    <property type="entry name" value="Conserved domain common to transcription factors TFIIS, elongin A, CRSP70"/>
    <property type="match status" value="1"/>
</dbReference>
<gene>
    <name evidence="7" type="ORF">SI8410_14018383</name>
</gene>
<keyword evidence="2 3" id="KW-0539">Nucleus</keyword>
<feature type="region of interest" description="Disordered" evidence="4">
    <location>
        <begin position="524"/>
        <end position="712"/>
    </location>
</feature>
<feature type="compositionally biased region" description="Basic and acidic residues" evidence="4">
    <location>
        <begin position="565"/>
        <end position="578"/>
    </location>
</feature>
<feature type="compositionally biased region" description="Polar residues" evidence="4">
    <location>
        <begin position="1371"/>
        <end position="1382"/>
    </location>
</feature>
<dbReference type="InterPro" id="IPR017923">
    <property type="entry name" value="TFIIS_N"/>
</dbReference>
<dbReference type="GO" id="GO:0005634">
    <property type="term" value="C:nucleus"/>
    <property type="evidence" value="ECO:0007669"/>
    <property type="project" value="UniProtKB-SubCell"/>
</dbReference>
<dbReference type="OrthoDB" id="1917005at2759"/>
<feature type="compositionally biased region" description="Basic and acidic residues" evidence="4">
    <location>
        <begin position="824"/>
        <end position="842"/>
    </location>
</feature>
<feature type="compositionally biased region" description="Polar residues" evidence="4">
    <location>
        <begin position="203"/>
        <end position="237"/>
    </location>
</feature>
<dbReference type="InterPro" id="IPR003617">
    <property type="entry name" value="TFIIS/CRSP70_N_sub"/>
</dbReference>
<evidence type="ECO:0000256" key="2">
    <source>
        <dbReference type="ARBA" id="ARBA00023242"/>
    </source>
</evidence>